<reference evidence="2 3" key="1">
    <citation type="submission" date="2023-07" db="EMBL/GenBank/DDBJ databases">
        <title>Sorghum-associated microbial communities from plants grown in Nebraska, USA.</title>
        <authorList>
            <person name="Schachtman D."/>
        </authorList>
    </citation>
    <scope>NUCLEOTIDE SEQUENCE [LARGE SCALE GENOMIC DNA]</scope>
    <source>
        <strain evidence="2 3">BE310</strain>
    </source>
</reference>
<dbReference type="Proteomes" id="UP001180536">
    <property type="component" value="Unassembled WGS sequence"/>
</dbReference>
<dbReference type="RefSeq" id="WP_310347212.1">
    <property type="nucleotide sequence ID" value="NZ_JAVDXQ010000005.1"/>
</dbReference>
<keyword evidence="3" id="KW-1185">Reference proteome</keyword>
<name>A0ABU1ZC77_9BURK</name>
<proteinExistence type="predicted"/>
<protein>
    <recommendedName>
        <fullName evidence="4">DUF4148 domain-containing protein</fullName>
    </recommendedName>
</protein>
<comment type="caution">
    <text evidence="2">The sequence shown here is derived from an EMBL/GenBank/DDBJ whole genome shotgun (WGS) entry which is preliminary data.</text>
</comment>
<evidence type="ECO:0000313" key="2">
    <source>
        <dbReference type="EMBL" id="MDR7298232.1"/>
    </source>
</evidence>
<accession>A0ABU1ZC77</accession>
<evidence type="ECO:0008006" key="4">
    <source>
        <dbReference type="Google" id="ProtNLM"/>
    </source>
</evidence>
<feature type="signal peptide" evidence="1">
    <location>
        <begin position="1"/>
        <end position="22"/>
    </location>
</feature>
<organism evidence="2 3">
    <name type="scientific">Pelomonas aquatica</name>
    <dbReference type="NCBI Taxonomy" id="431058"/>
    <lineage>
        <taxon>Bacteria</taxon>
        <taxon>Pseudomonadati</taxon>
        <taxon>Pseudomonadota</taxon>
        <taxon>Betaproteobacteria</taxon>
        <taxon>Burkholderiales</taxon>
        <taxon>Sphaerotilaceae</taxon>
        <taxon>Roseateles</taxon>
    </lineage>
</organism>
<evidence type="ECO:0000256" key="1">
    <source>
        <dbReference type="SAM" id="SignalP"/>
    </source>
</evidence>
<dbReference type="EMBL" id="JAVDXQ010000005">
    <property type="protein sequence ID" value="MDR7298232.1"/>
    <property type="molecule type" value="Genomic_DNA"/>
</dbReference>
<keyword evidence="1" id="KW-0732">Signal</keyword>
<sequence length="107" mass="11592">MFPKTIYSVGALLALTAPLCFAQQPTQESKKKDEKPVAAPVTQKNCRNISAEIRSGAPLTREIVVAELVRARAEGEMDFHISSTPPAVYRPMCELAPKADVAPVKAK</sequence>
<gene>
    <name evidence="2" type="ORF">J2X16_003595</name>
</gene>
<evidence type="ECO:0000313" key="3">
    <source>
        <dbReference type="Proteomes" id="UP001180536"/>
    </source>
</evidence>
<feature type="chain" id="PRO_5045999882" description="DUF4148 domain-containing protein" evidence="1">
    <location>
        <begin position="23"/>
        <end position="107"/>
    </location>
</feature>